<dbReference type="InterPro" id="IPR036412">
    <property type="entry name" value="HAD-like_sf"/>
</dbReference>
<feature type="compositionally biased region" description="Pro residues" evidence="2">
    <location>
        <begin position="27"/>
        <end position="37"/>
    </location>
</feature>
<dbReference type="GO" id="GO:0015031">
    <property type="term" value="P:protein transport"/>
    <property type="evidence" value="ECO:0007669"/>
    <property type="project" value="UniProtKB-KW"/>
</dbReference>
<dbReference type="SMART" id="SM00577">
    <property type="entry name" value="CPDc"/>
    <property type="match status" value="1"/>
</dbReference>
<feature type="domain" description="FCP1 homology" evidence="3">
    <location>
        <begin position="247"/>
        <end position="419"/>
    </location>
</feature>
<dbReference type="InterPro" id="IPR023214">
    <property type="entry name" value="HAD_sf"/>
</dbReference>
<evidence type="ECO:0000259" key="3">
    <source>
        <dbReference type="PROSITE" id="PS50969"/>
    </source>
</evidence>
<comment type="caution">
    <text evidence="4">The sequence shown here is derived from an EMBL/GenBank/DDBJ whole genome shotgun (WGS) entry which is preliminary data.</text>
</comment>
<evidence type="ECO:0000256" key="1">
    <source>
        <dbReference type="RuleBase" id="RU365079"/>
    </source>
</evidence>
<comment type="subcellular location">
    <subcellularLocation>
        <location evidence="1">Mitochondrion inner membrane</location>
        <topology evidence="1">Single-pass membrane protein</topology>
    </subcellularLocation>
</comment>
<feature type="compositionally biased region" description="Basic residues" evidence="2">
    <location>
        <begin position="139"/>
        <end position="150"/>
    </location>
</feature>
<feature type="compositionally biased region" description="Polar residues" evidence="2">
    <location>
        <begin position="15"/>
        <end position="25"/>
    </location>
</feature>
<organism evidence="4 5">
    <name type="scientific">Dendryphion nanum</name>
    <dbReference type="NCBI Taxonomy" id="256645"/>
    <lineage>
        <taxon>Eukaryota</taxon>
        <taxon>Fungi</taxon>
        <taxon>Dikarya</taxon>
        <taxon>Ascomycota</taxon>
        <taxon>Pezizomycotina</taxon>
        <taxon>Dothideomycetes</taxon>
        <taxon>Pleosporomycetidae</taxon>
        <taxon>Pleosporales</taxon>
        <taxon>Torulaceae</taxon>
        <taxon>Dendryphion</taxon>
    </lineage>
</organism>
<dbReference type="PANTHER" id="PTHR12210">
    <property type="entry name" value="DULLARD PROTEIN PHOSPHATASE"/>
    <property type="match status" value="1"/>
</dbReference>
<feature type="region of interest" description="Disordered" evidence="2">
    <location>
        <begin position="1"/>
        <end position="37"/>
    </location>
</feature>
<feature type="compositionally biased region" description="Basic and acidic residues" evidence="2">
    <location>
        <begin position="164"/>
        <end position="180"/>
    </location>
</feature>
<dbReference type="Proteomes" id="UP000700596">
    <property type="component" value="Unassembled WGS sequence"/>
</dbReference>
<dbReference type="InterPro" id="IPR050365">
    <property type="entry name" value="TIM50"/>
</dbReference>
<gene>
    <name evidence="4" type="ORF">B0J11DRAFT_536393</name>
</gene>
<dbReference type="SUPFAM" id="SSF56784">
    <property type="entry name" value="HAD-like"/>
    <property type="match status" value="1"/>
</dbReference>
<comment type="similarity">
    <text evidence="1">Belongs to the TIM50 family.</text>
</comment>
<keyword evidence="1" id="KW-0811">Translocation</keyword>
<keyword evidence="1" id="KW-0496">Mitochondrion</keyword>
<evidence type="ECO:0000313" key="4">
    <source>
        <dbReference type="EMBL" id="KAH7117642.1"/>
    </source>
</evidence>
<dbReference type="Pfam" id="PF03031">
    <property type="entry name" value="NIF"/>
    <property type="match status" value="1"/>
</dbReference>
<feature type="region of interest" description="Disordered" evidence="2">
    <location>
        <begin position="128"/>
        <end position="180"/>
    </location>
</feature>
<comment type="function">
    <text evidence="1">Essential component of the TIM23 complex, a complex that mediates the translocation of transit peptide-containing proteins across the mitochondrial inner membrane.</text>
</comment>
<keyword evidence="1" id="KW-0809">Transit peptide</keyword>
<name>A0A9P9DEU1_9PLEO</name>
<proteinExistence type="inferred from homology"/>
<dbReference type="InterPro" id="IPR004274">
    <property type="entry name" value="FCP1_dom"/>
</dbReference>
<evidence type="ECO:0000313" key="5">
    <source>
        <dbReference type="Proteomes" id="UP000700596"/>
    </source>
</evidence>
<keyword evidence="1" id="KW-0813">Transport</keyword>
<reference evidence="4" key="1">
    <citation type="journal article" date="2021" name="Nat. Commun.">
        <title>Genetic determinants of endophytism in the Arabidopsis root mycobiome.</title>
        <authorList>
            <person name="Mesny F."/>
            <person name="Miyauchi S."/>
            <person name="Thiergart T."/>
            <person name="Pickel B."/>
            <person name="Atanasova L."/>
            <person name="Karlsson M."/>
            <person name="Huettel B."/>
            <person name="Barry K.W."/>
            <person name="Haridas S."/>
            <person name="Chen C."/>
            <person name="Bauer D."/>
            <person name="Andreopoulos W."/>
            <person name="Pangilinan J."/>
            <person name="LaButti K."/>
            <person name="Riley R."/>
            <person name="Lipzen A."/>
            <person name="Clum A."/>
            <person name="Drula E."/>
            <person name="Henrissat B."/>
            <person name="Kohler A."/>
            <person name="Grigoriev I.V."/>
            <person name="Martin F.M."/>
            <person name="Hacquard S."/>
        </authorList>
    </citation>
    <scope>NUCLEOTIDE SEQUENCE</scope>
    <source>
        <strain evidence="4">MPI-CAGE-CH-0243</strain>
    </source>
</reference>
<comment type="subunit">
    <text evidence="1">Component of the TIM23 complex.</text>
</comment>
<keyword evidence="1" id="KW-0653">Protein transport</keyword>
<dbReference type="PROSITE" id="PS50969">
    <property type="entry name" value="FCP1"/>
    <property type="match status" value="1"/>
</dbReference>
<dbReference type="AlphaFoldDB" id="A0A9P9DEU1"/>
<accession>A0A9P9DEU1</accession>
<protein>
    <recommendedName>
        <fullName evidence="1">Mitochondrial import inner membrane translocase subunit TIM50</fullName>
    </recommendedName>
</protein>
<dbReference type="OrthoDB" id="1711508at2759"/>
<dbReference type="GO" id="GO:0005744">
    <property type="term" value="C:TIM23 mitochondrial import inner membrane translocase complex"/>
    <property type="evidence" value="ECO:0007669"/>
    <property type="project" value="UniProtKB-UniRule"/>
</dbReference>
<evidence type="ECO:0000256" key="2">
    <source>
        <dbReference type="SAM" id="MobiDB-lite"/>
    </source>
</evidence>
<dbReference type="EMBL" id="JAGMWT010000013">
    <property type="protein sequence ID" value="KAH7117642.1"/>
    <property type="molecule type" value="Genomic_DNA"/>
</dbReference>
<keyword evidence="5" id="KW-1185">Reference proteome</keyword>
<sequence>MDQNMTNQKRDNGDGESSSNSAMRQSPSPPPPPPPPPPAFPFFSPAVYYPGTPQQMWPYQPDAPHVTPWHFYNSNVPWYGFIPPVHYPYACVPIRQGVRSESVPDVKILVEKDVYGALHFIRGRKINKFDSPSESTTSGKRRRNKNKNKTKNIGDTISTVGTGRDNKSLDQSLRNKEEDRRIEVTDNKLPVASTLPFRGNYKPVLSAPQPKAKAKPVVERPYKHVMPMPHPTVDYIVKASENSFVIDPPERMLVILDLNGTLIYRPSARRSPTSMIARPFLSQFLHFLFKNFEVMIWSSARPENVAVMVANALPGDLREKLVSSWARDSFKLNPKHYKERVQVYKNLNLIWASNDIQKHNPGYNFGKRFNQHSTILIDDSIAKAAAQPYNLLEIPSFEATQAQMQSDVLKEVAGYLQVARMQNNVSSFMAKTPFKADGTWQFEWEPEAGIEAVGAV</sequence>
<dbReference type="Gene3D" id="3.40.50.1000">
    <property type="entry name" value="HAD superfamily/HAD-like"/>
    <property type="match status" value="1"/>
</dbReference>